<dbReference type="GO" id="GO:0008422">
    <property type="term" value="F:beta-glucosidase activity"/>
    <property type="evidence" value="ECO:0007669"/>
    <property type="project" value="TreeGrafter"/>
</dbReference>
<evidence type="ECO:0000313" key="5">
    <source>
        <dbReference type="EMBL" id="KAF7431053.1"/>
    </source>
</evidence>
<dbReference type="Proteomes" id="UP000623687">
    <property type="component" value="Unassembled WGS sequence"/>
</dbReference>
<keyword evidence="2" id="KW-0378">Hydrolase</keyword>
<dbReference type="VEuPathDB" id="FungiDB:PC9H_006771"/>
<accession>A0A8H6ZXL2</accession>
<dbReference type="GO" id="GO:0009251">
    <property type="term" value="P:glucan catabolic process"/>
    <property type="evidence" value="ECO:0007669"/>
    <property type="project" value="TreeGrafter"/>
</dbReference>
<protein>
    <recommendedName>
        <fullName evidence="7">Glycoside hydrolase family 5 protein</fullName>
    </recommendedName>
</protein>
<keyword evidence="4" id="KW-0732">Signal</keyword>
<feature type="chain" id="PRO_5034954757" description="Glycoside hydrolase family 5 protein" evidence="4">
    <location>
        <begin position="22"/>
        <end position="471"/>
    </location>
</feature>
<dbReference type="Gene3D" id="3.20.20.80">
    <property type="entry name" value="Glycosidases"/>
    <property type="match status" value="1"/>
</dbReference>
<dbReference type="EMBL" id="JACETU010000004">
    <property type="protein sequence ID" value="KAF7431053.1"/>
    <property type="molecule type" value="Genomic_DNA"/>
</dbReference>
<dbReference type="InterPro" id="IPR017853">
    <property type="entry name" value="GH"/>
</dbReference>
<keyword evidence="3" id="KW-0326">Glycosidase</keyword>
<sequence>MFASRFLSAALFLSFLRIVLAGLPKKIYGVNLGSWLLLEPWMLPAGWLAMGGEMCSDCSTCIASESAFAEAYPEKKVSAEFNKHWATWFNQDDVNELASLGINTVRIPLGYWIIEQLVDKGEFFPKGGLKHLRRGLRQLHDAGIVAILDHHALPGVQTAQQMFTGRCTRDVEFYTDYNYHRALVWTAVMTGMAHLDPMFKGAVSIQAVNEPIMDATLTPGYGEFQKNFVLTVRAVEALLGIGVHARFPHFPSANFTAVLTEASNTNQFNPEVQDALAAAGPILLQIAAEFNIQPVFNVHAQDGGQREPLTTNFMDINWQFNDPPNPADATLGPQGYDNHLYYSPTSVSCVLMIPQGVADPNPDAYLISICNLRRVENDAAVGNSPLWFGEWALSTQFDASDDFLRDWADAQKLAYSKGQGWIFWSFKIEISPEAGDTARQWSYTEGVKRGYLTRKPAELHNPHVCDDFVEQ</sequence>
<dbReference type="PANTHER" id="PTHR31297:SF42">
    <property type="entry name" value="GLYCOSIDE HYDROLASE FAMILY 5 DOMAIN-CONTAINING PROTEIN"/>
    <property type="match status" value="1"/>
</dbReference>
<evidence type="ECO:0000256" key="4">
    <source>
        <dbReference type="SAM" id="SignalP"/>
    </source>
</evidence>
<dbReference type="InterPro" id="IPR050386">
    <property type="entry name" value="Glycosyl_hydrolase_5"/>
</dbReference>
<evidence type="ECO:0000256" key="3">
    <source>
        <dbReference type="ARBA" id="ARBA00023295"/>
    </source>
</evidence>
<proteinExistence type="inferred from homology"/>
<dbReference type="GeneID" id="59376589"/>
<dbReference type="GO" id="GO:0009986">
    <property type="term" value="C:cell surface"/>
    <property type="evidence" value="ECO:0007669"/>
    <property type="project" value="TreeGrafter"/>
</dbReference>
<name>A0A8H6ZXL2_PLEOS</name>
<evidence type="ECO:0000256" key="1">
    <source>
        <dbReference type="ARBA" id="ARBA00005641"/>
    </source>
</evidence>
<evidence type="ECO:0000313" key="6">
    <source>
        <dbReference type="Proteomes" id="UP000623687"/>
    </source>
</evidence>
<gene>
    <name evidence="5" type="ORF">PC9H_006771</name>
</gene>
<dbReference type="GO" id="GO:0005576">
    <property type="term" value="C:extracellular region"/>
    <property type="evidence" value="ECO:0007669"/>
    <property type="project" value="TreeGrafter"/>
</dbReference>
<dbReference type="OrthoDB" id="1887033at2759"/>
<evidence type="ECO:0008006" key="7">
    <source>
        <dbReference type="Google" id="ProtNLM"/>
    </source>
</evidence>
<dbReference type="SUPFAM" id="SSF51445">
    <property type="entry name" value="(Trans)glycosidases"/>
    <property type="match status" value="1"/>
</dbReference>
<evidence type="ECO:0000256" key="2">
    <source>
        <dbReference type="ARBA" id="ARBA00022801"/>
    </source>
</evidence>
<feature type="signal peptide" evidence="4">
    <location>
        <begin position="1"/>
        <end position="21"/>
    </location>
</feature>
<keyword evidence="6" id="KW-1185">Reference proteome</keyword>
<comment type="caution">
    <text evidence="5">The sequence shown here is derived from an EMBL/GenBank/DDBJ whole genome shotgun (WGS) entry which is preliminary data.</text>
</comment>
<dbReference type="PANTHER" id="PTHR31297">
    <property type="entry name" value="GLUCAN ENDO-1,6-BETA-GLUCOSIDASE B"/>
    <property type="match status" value="1"/>
</dbReference>
<reference evidence="5" key="1">
    <citation type="submission" date="2019-07" db="EMBL/GenBank/DDBJ databases">
        <authorList>
            <person name="Palmer J.M."/>
        </authorList>
    </citation>
    <scope>NUCLEOTIDE SEQUENCE</scope>
    <source>
        <strain evidence="5">PC9</strain>
    </source>
</reference>
<comment type="similarity">
    <text evidence="1">Belongs to the glycosyl hydrolase 5 (cellulase A) family.</text>
</comment>
<organism evidence="5 6">
    <name type="scientific">Pleurotus ostreatus</name>
    <name type="common">Oyster mushroom</name>
    <name type="synonym">White-rot fungus</name>
    <dbReference type="NCBI Taxonomy" id="5322"/>
    <lineage>
        <taxon>Eukaryota</taxon>
        <taxon>Fungi</taxon>
        <taxon>Dikarya</taxon>
        <taxon>Basidiomycota</taxon>
        <taxon>Agaricomycotina</taxon>
        <taxon>Agaricomycetes</taxon>
        <taxon>Agaricomycetidae</taxon>
        <taxon>Agaricales</taxon>
        <taxon>Pleurotineae</taxon>
        <taxon>Pleurotaceae</taxon>
        <taxon>Pleurotus</taxon>
    </lineage>
</organism>
<dbReference type="RefSeq" id="XP_036632331.1">
    <property type="nucleotide sequence ID" value="XM_036776312.1"/>
</dbReference>
<dbReference type="AlphaFoldDB" id="A0A8H6ZXL2"/>